<dbReference type="InterPro" id="IPR005119">
    <property type="entry name" value="LysR_subst-bd"/>
</dbReference>
<dbReference type="Gene3D" id="3.40.190.10">
    <property type="entry name" value="Periplasmic binding protein-like II"/>
    <property type="match status" value="2"/>
</dbReference>
<accession>A0A157QM71</accession>
<keyword evidence="3" id="KW-0238">DNA-binding</keyword>
<comment type="similarity">
    <text evidence="1">Belongs to the LysR transcriptional regulatory family.</text>
</comment>
<dbReference type="Pfam" id="PF03466">
    <property type="entry name" value="LysR_substrate"/>
    <property type="match status" value="1"/>
</dbReference>
<dbReference type="Proteomes" id="UP000077037">
    <property type="component" value="Unassembled WGS sequence"/>
</dbReference>
<dbReference type="PANTHER" id="PTHR30537:SF74">
    <property type="entry name" value="HTH-TYPE TRANSCRIPTIONAL REGULATOR TRPI"/>
    <property type="match status" value="1"/>
</dbReference>
<sequence length="292" mass="32338">MALPPLSAIRFFNVAAQTENFVQAAERLHVTHGAVSRQVRILEEALGVALFERRNRAVFLTPAGRALYAVTSLVIEQLEDAVARIQQAARDNVLTVSCEPTIAMRWLIPRLPSFKQVHPDIAVHLVAAGGPIDFRRTGVDLALRRDDFHWDESVLAEKICDEWVGPVCAPRIKLRTHMEGMHLLHSGSRPDAWKRWHRLAGVPAKGASRADYEHFYLCIQAALAGLGVSMASFLMVGDELKNGQLHAPYGFLRDGSSYCVLIPKSSVGNDNCNRFRDWIRAQAASTLACLPA</sequence>
<proteinExistence type="inferred from homology"/>
<dbReference type="InterPro" id="IPR058163">
    <property type="entry name" value="LysR-type_TF_proteobact-type"/>
</dbReference>
<dbReference type="Gene3D" id="1.10.10.10">
    <property type="entry name" value="Winged helix-like DNA-binding domain superfamily/Winged helix DNA-binding domain"/>
    <property type="match status" value="1"/>
</dbReference>
<dbReference type="SUPFAM" id="SSF53850">
    <property type="entry name" value="Periplasmic binding protein-like II"/>
    <property type="match status" value="1"/>
</dbReference>
<evidence type="ECO:0000256" key="1">
    <source>
        <dbReference type="ARBA" id="ARBA00009437"/>
    </source>
</evidence>
<dbReference type="PRINTS" id="PR00039">
    <property type="entry name" value="HTHLYSR"/>
</dbReference>
<dbReference type="GO" id="GO:0043565">
    <property type="term" value="F:sequence-specific DNA binding"/>
    <property type="evidence" value="ECO:0007669"/>
    <property type="project" value="TreeGrafter"/>
</dbReference>
<dbReference type="AlphaFoldDB" id="A0A157QM71"/>
<dbReference type="InterPro" id="IPR036390">
    <property type="entry name" value="WH_DNA-bd_sf"/>
</dbReference>
<dbReference type="PROSITE" id="PS50931">
    <property type="entry name" value="HTH_LYSR"/>
    <property type="match status" value="1"/>
</dbReference>
<evidence type="ECO:0000313" key="7">
    <source>
        <dbReference type="Proteomes" id="UP000077037"/>
    </source>
</evidence>
<evidence type="ECO:0000256" key="3">
    <source>
        <dbReference type="ARBA" id="ARBA00023125"/>
    </source>
</evidence>
<dbReference type="FunFam" id="1.10.10.10:FF:000001">
    <property type="entry name" value="LysR family transcriptional regulator"/>
    <property type="match status" value="1"/>
</dbReference>
<evidence type="ECO:0000259" key="5">
    <source>
        <dbReference type="PROSITE" id="PS50931"/>
    </source>
</evidence>
<dbReference type="PANTHER" id="PTHR30537">
    <property type="entry name" value="HTH-TYPE TRANSCRIPTIONAL REGULATOR"/>
    <property type="match status" value="1"/>
</dbReference>
<dbReference type="GO" id="GO:0003700">
    <property type="term" value="F:DNA-binding transcription factor activity"/>
    <property type="evidence" value="ECO:0007669"/>
    <property type="project" value="InterPro"/>
</dbReference>
<dbReference type="GO" id="GO:0006351">
    <property type="term" value="P:DNA-templated transcription"/>
    <property type="evidence" value="ECO:0007669"/>
    <property type="project" value="TreeGrafter"/>
</dbReference>
<feature type="domain" description="HTH lysR-type" evidence="5">
    <location>
        <begin position="4"/>
        <end position="61"/>
    </location>
</feature>
<dbReference type="InterPro" id="IPR000847">
    <property type="entry name" value="LysR_HTH_N"/>
</dbReference>
<keyword evidence="4" id="KW-0804">Transcription</keyword>
<evidence type="ECO:0000256" key="2">
    <source>
        <dbReference type="ARBA" id="ARBA00023015"/>
    </source>
</evidence>
<gene>
    <name evidence="6" type="primary">gcvA_9</name>
    <name evidence="6" type="ORF">SAMEA1982600_03709</name>
</gene>
<dbReference type="OrthoDB" id="5526340at2"/>
<keyword evidence="2" id="KW-0805">Transcription regulation</keyword>
<dbReference type="RefSeq" id="WP_082887351.1">
    <property type="nucleotide sequence ID" value="NZ_FKBS01000025.1"/>
</dbReference>
<dbReference type="SUPFAM" id="SSF46785">
    <property type="entry name" value="Winged helix' DNA-binding domain"/>
    <property type="match status" value="1"/>
</dbReference>
<dbReference type="EMBL" id="FKBS01000025">
    <property type="protein sequence ID" value="SAI46694.1"/>
    <property type="molecule type" value="Genomic_DNA"/>
</dbReference>
<evidence type="ECO:0000256" key="4">
    <source>
        <dbReference type="ARBA" id="ARBA00023163"/>
    </source>
</evidence>
<protein>
    <submittedName>
        <fullName evidence="6">LysR family transcriptional regulator</fullName>
    </submittedName>
</protein>
<evidence type="ECO:0000313" key="6">
    <source>
        <dbReference type="EMBL" id="SAI46694.1"/>
    </source>
</evidence>
<name>A0A157QM71_9BORD</name>
<reference evidence="6 7" key="1">
    <citation type="submission" date="2016-03" db="EMBL/GenBank/DDBJ databases">
        <authorList>
            <consortium name="Pathogen Informatics"/>
        </authorList>
    </citation>
    <scope>NUCLEOTIDE SEQUENCE [LARGE SCALE GENOMIC DNA]</scope>
    <source>
        <strain evidence="6 7">NCTC13364</strain>
    </source>
</reference>
<organism evidence="6 7">
    <name type="scientific">Bordetella ansorpii</name>
    <dbReference type="NCBI Taxonomy" id="288768"/>
    <lineage>
        <taxon>Bacteria</taxon>
        <taxon>Pseudomonadati</taxon>
        <taxon>Pseudomonadota</taxon>
        <taxon>Betaproteobacteria</taxon>
        <taxon>Burkholderiales</taxon>
        <taxon>Alcaligenaceae</taxon>
        <taxon>Bordetella</taxon>
    </lineage>
</organism>
<dbReference type="Pfam" id="PF00126">
    <property type="entry name" value="HTH_1"/>
    <property type="match status" value="1"/>
</dbReference>
<dbReference type="InterPro" id="IPR036388">
    <property type="entry name" value="WH-like_DNA-bd_sf"/>
</dbReference>